<evidence type="ECO:0000313" key="1">
    <source>
        <dbReference type="EMBL" id="RII41904.1"/>
    </source>
</evidence>
<comment type="caution">
    <text evidence="1">The sequence shown here is derived from an EMBL/GenBank/DDBJ whole genome shotgun (WGS) entry which is preliminary data.</text>
</comment>
<reference evidence="1 2" key="1">
    <citation type="submission" date="2018-07" db="EMBL/GenBank/DDBJ databases">
        <title>Arthrobacter sp. nov., isolated from raw cow's milk with high bacterial count.</title>
        <authorList>
            <person name="Hahne J."/>
            <person name="Isele D."/>
            <person name="Lipski A."/>
        </authorList>
    </citation>
    <scope>NUCLEOTIDE SEQUENCE [LARGE SCALE GENOMIC DNA]</scope>
    <source>
        <strain evidence="1 2">JZ R-35</strain>
    </source>
</reference>
<sequence>MTAPDLPMWERIAAVISEHDGWYGVPGKGAYCDCEHFLAPDGAYAVNAWKAHRADAVLTVLADLPDTAVEAGAKADWDMTDGRWWGKPWEDVHPELKADRMDGMRRVLTATIAALKEGKA</sequence>
<dbReference type="EMBL" id="QQXK01000019">
    <property type="protein sequence ID" value="RII41904.1"/>
    <property type="molecule type" value="Genomic_DNA"/>
</dbReference>
<dbReference type="RefSeq" id="WP_119425054.1">
    <property type="nucleotide sequence ID" value="NZ_QQXK01000019.1"/>
</dbReference>
<proteinExistence type="predicted"/>
<name>A0A399J9J4_9MICC</name>
<organism evidence="1 2">
    <name type="scientific">Galactobacter valiniphilus</name>
    <dbReference type="NCBI Taxonomy" id="2676122"/>
    <lineage>
        <taxon>Bacteria</taxon>
        <taxon>Bacillati</taxon>
        <taxon>Actinomycetota</taxon>
        <taxon>Actinomycetes</taxon>
        <taxon>Micrococcales</taxon>
        <taxon>Micrococcaceae</taxon>
        <taxon>Galactobacter</taxon>
    </lineage>
</organism>
<dbReference type="AlphaFoldDB" id="A0A399J9J4"/>
<protein>
    <submittedName>
        <fullName evidence="1">Uncharacterized protein</fullName>
    </submittedName>
</protein>
<evidence type="ECO:0000313" key="2">
    <source>
        <dbReference type="Proteomes" id="UP000265419"/>
    </source>
</evidence>
<keyword evidence="2" id="KW-1185">Reference proteome</keyword>
<dbReference type="Proteomes" id="UP000265419">
    <property type="component" value="Unassembled WGS sequence"/>
</dbReference>
<accession>A0A399J9J4</accession>
<gene>
    <name evidence="1" type="ORF">DWB68_10280</name>
</gene>